<keyword evidence="5 13" id="KW-0812">Transmembrane</keyword>
<evidence type="ECO:0000256" key="7">
    <source>
        <dbReference type="ARBA" id="ARBA00023053"/>
    </source>
</evidence>
<feature type="compositionally biased region" description="Gly residues" evidence="12">
    <location>
        <begin position="400"/>
        <end position="409"/>
    </location>
</feature>
<dbReference type="OrthoDB" id="6416199at2759"/>
<sequence length="453" mass="51257">MGCRKSFRIFLKIIISLGCLTLCGYQIYIVGVLYLSYPTTVDLQIGRSLNVHLPGITICTEISATIITDKIIELQPSLYAALHVGYRQGDAQITSNRINCSAIADIVETISYDQKCYTLFYNNGNNYDKSKYRINRDEAANLKNLAWIRINRDYMFNGLIYIHSPKQLHQYSNGNNVWQINANRDQFIGLSFTRQTTKLLPQPYATQCKNYSLEGFTSRQHCLYDCKVTAYTTADGWPGDVFATHNVTYSFSKLWMNDKSPAGHLEEGLSVDQLCRRKCGEYEDCTTTFYEVRPLRTEERDEDDYENMDWFTIGIMPPKSVDMTMVHLPKYEPIEFAIYVGGLISLYLGVSVVSVIVALFAFLTFTSKKGPFGPSKKPSSAKSSHEMLSMDKTGRPVAGGCTGRSGAGDGASDVETNNNNDNPFINRERQPVRPAPEPPRHRYPGIFHFMFET</sequence>
<gene>
    <name evidence="14" type="ORF">OSB1V03_LOCUS207</name>
</gene>
<evidence type="ECO:0000256" key="5">
    <source>
        <dbReference type="ARBA" id="ARBA00022692"/>
    </source>
</evidence>
<evidence type="ECO:0000256" key="3">
    <source>
        <dbReference type="ARBA" id="ARBA00022448"/>
    </source>
</evidence>
<evidence type="ECO:0000256" key="1">
    <source>
        <dbReference type="ARBA" id="ARBA00004141"/>
    </source>
</evidence>
<keyword evidence="7" id="KW-0915">Sodium</keyword>
<evidence type="ECO:0000313" key="15">
    <source>
        <dbReference type="Proteomes" id="UP000759131"/>
    </source>
</evidence>
<keyword evidence="9 13" id="KW-0472">Membrane</keyword>
<dbReference type="EMBL" id="OC854609">
    <property type="protein sequence ID" value="CAD7619708.1"/>
    <property type="molecule type" value="Genomic_DNA"/>
</dbReference>
<keyword evidence="6 13" id="KW-1133">Transmembrane helix</keyword>
<feature type="compositionally biased region" description="Low complexity" evidence="12">
    <location>
        <begin position="371"/>
        <end position="382"/>
    </location>
</feature>
<dbReference type="EMBL" id="CAJPIZ010000034">
    <property type="protein sequence ID" value="CAG2100138.1"/>
    <property type="molecule type" value="Genomic_DNA"/>
</dbReference>
<accession>A0A7R9KDA1</accession>
<organism evidence="14">
    <name type="scientific">Medioppia subpectinata</name>
    <dbReference type="NCBI Taxonomy" id="1979941"/>
    <lineage>
        <taxon>Eukaryota</taxon>
        <taxon>Metazoa</taxon>
        <taxon>Ecdysozoa</taxon>
        <taxon>Arthropoda</taxon>
        <taxon>Chelicerata</taxon>
        <taxon>Arachnida</taxon>
        <taxon>Acari</taxon>
        <taxon>Acariformes</taxon>
        <taxon>Sarcoptiformes</taxon>
        <taxon>Oribatida</taxon>
        <taxon>Brachypylina</taxon>
        <taxon>Oppioidea</taxon>
        <taxon>Oppiidae</taxon>
        <taxon>Medioppia</taxon>
    </lineage>
</organism>
<dbReference type="PANTHER" id="PTHR11690">
    <property type="entry name" value="AMILORIDE-SENSITIVE SODIUM CHANNEL-RELATED"/>
    <property type="match status" value="1"/>
</dbReference>
<evidence type="ECO:0000256" key="10">
    <source>
        <dbReference type="ARBA" id="ARBA00023201"/>
    </source>
</evidence>
<evidence type="ECO:0000256" key="6">
    <source>
        <dbReference type="ARBA" id="ARBA00022989"/>
    </source>
</evidence>
<dbReference type="AlphaFoldDB" id="A0A7R9KDA1"/>
<feature type="region of interest" description="Disordered" evidence="12">
    <location>
        <begin position="371"/>
        <end position="444"/>
    </location>
</feature>
<protein>
    <submittedName>
        <fullName evidence="14">Uncharacterized protein</fullName>
    </submittedName>
</protein>
<dbReference type="GO" id="GO:0015280">
    <property type="term" value="F:ligand-gated sodium channel activity"/>
    <property type="evidence" value="ECO:0007669"/>
    <property type="project" value="TreeGrafter"/>
</dbReference>
<evidence type="ECO:0000256" key="9">
    <source>
        <dbReference type="ARBA" id="ARBA00023136"/>
    </source>
</evidence>
<proteinExistence type="inferred from homology"/>
<keyword evidence="10" id="KW-0739">Sodium transport</keyword>
<evidence type="ECO:0000313" key="14">
    <source>
        <dbReference type="EMBL" id="CAD7619708.1"/>
    </source>
</evidence>
<feature type="transmembrane region" description="Helical" evidence="13">
    <location>
        <begin position="336"/>
        <end position="363"/>
    </location>
</feature>
<dbReference type="GO" id="GO:0005886">
    <property type="term" value="C:plasma membrane"/>
    <property type="evidence" value="ECO:0007669"/>
    <property type="project" value="TreeGrafter"/>
</dbReference>
<reference evidence="14" key="1">
    <citation type="submission" date="2020-11" db="EMBL/GenBank/DDBJ databases">
        <authorList>
            <person name="Tran Van P."/>
        </authorList>
    </citation>
    <scope>NUCLEOTIDE SEQUENCE</scope>
</reference>
<dbReference type="Proteomes" id="UP000759131">
    <property type="component" value="Unassembled WGS sequence"/>
</dbReference>
<evidence type="ECO:0000256" key="13">
    <source>
        <dbReference type="SAM" id="Phobius"/>
    </source>
</evidence>
<dbReference type="InterPro" id="IPR001873">
    <property type="entry name" value="ENaC"/>
</dbReference>
<feature type="compositionally biased region" description="Basic and acidic residues" evidence="12">
    <location>
        <begin position="383"/>
        <end position="394"/>
    </location>
</feature>
<evidence type="ECO:0000256" key="11">
    <source>
        <dbReference type="ARBA" id="ARBA00023303"/>
    </source>
</evidence>
<evidence type="ECO:0000256" key="12">
    <source>
        <dbReference type="SAM" id="MobiDB-lite"/>
    </source>
</evidence>
<keyword evidence="3" id="KW-0813">Transport</keyword>
<keyword evidence="11" id="KW-0407">Ion channel</keyword>
<name>A0A7R9KDA1_9ACAR</name>
<keyword evidence="4" id="KW-0894">Sodium channel</keyword>
<evidence type="ECO:0000256" key="2">
    <source>
        <dbReference type="ARBA" id="ARBA00007193"/>
    </source>
</evidence>
<evidence type="ECO:0000256" key="4">
    <source>
        <dbReference type="ARBA" id="ARBA00022461"/>
    </source>
</evidence>
<feature type="transmembrane region" description="Helical" evidence="13">
    <location>
        <begin position="9"/>
        <end position="37"/>
    </location>
</feature>
<keyword evidence="15" id="KW-1185">Reference proteome</keyword>
<keyword evidence="8" id="KW-0406">Ion transport</keyword>
<feature type="compositionally biased region" description="Polar residues" evidence="12">
    <location>
        <begin position="414"/>
        <end position="423"/>
    </location>
</feature>
<comment type="subcellular location">
    <subcellularLocation>
        <location evidence="1">Membrane</location>
        <topology evidence="1">Multi-pass membrane protein</topology>
    </subcellularLocation>
</comment>
<comment type="similarity">
    <text evidence="2">Belongs to the amiloride-sensitive sodium channel (TC 1.A.6) family.</text>
</comment>
<evidence type="ECO:0000256" key="8">
    <source>
        <dbReference type="ARBA" id="ARBA00023065"/>
    </source>
</evidence>